<name>A0A916ZL63_9BACL</name>
<evidence type="ECO:0000313" key="3">
    <source>
        <dbReference type="Proteomes" id="UP000612456"/>
    </source>
</evidence>
<dbReference type="SUPFAM" id="SSF143842">
    <property type="entry name" value="YwmB-like"/>
    <property type="match status" value="1"/>
</dbReference>
<keyword evidence="1" id="KW-1133">Transmembrane helix</keyword>
<dbReference type="InterPro" id="IPR014794">
    <property type="entry name" value="DUF1779"/>
</dbReference>
<organism evidence="2 3">
    <name type="scientific">Paenibacillus nasutitermitis</name>
    <dbReference type="NCBI Taxonomy" id="1652958"/>
    <lineage>
        <taxon>Bacteria</taxon>
        <taxon>Bacillati</taxon>
        <taxon>Bacillota</taxon>
        <taxon>Bacilli</taxon>
        <taxon>Bacillales</taxon>
        <taxon>Paenibacillaceae</taxon>
        <taxon>Paenibacillus</taxon>
    </lineage>
</organism>
<proteinExistence type="predicted"/>
<dbReference type="InterPro" id="IPR036209">
    <property type="entry name" value="YwmB-like_sf"/>
</dbReference>
<sequence>MGSRSQKQQSPSPGSASRIGILAALFIVAVAAAVGFWQTRDSRSGPAADSLLHDLSAVWTWGDAEFAGGAAGAVWSFRWDGEADAASARRFGERFDTKWTLVKTPLGEAYQGEAEGGLSIWYRQHKEDSGGNPQQADGEDASVELIILLSPAKGSQLEMIKTAAAGIEEGAQAEKLSLKGSFTIRADPADRVSEKSIARLAAARQVEEYKDANTQSATYSSPALRTRIMSGNQSVNMQIAVVRSGQQEKVKLVIGIPLITGDYTAEN</sequence>
<protein>
    <recommendedName>
        <fullName evidence="4">TATA-box binding</fullName>
    </recommendedName>
</protein>
<dbReference type="Proteomes" id="UP000612456">
    <property type="component" value="Unassembled WGS sequence"/>
</dbReference>
<reference evidence="2" key="2">
    <citation type="submission" date="2020-09" db="EMBL/GenBank/DDBJ databases">
        <authorList>
            <person name="Sun Q."/>
            <person name="Zhou Y."/>
        </authorList>
    </citation>
    <scope>NUCLEOTIDE SEQUENCE</scope>
    <source>
        <strain evidence="2">CGMCC 1.15178</strain>
    </source>
</reference>
<dbReference type="EMBL" id="BMHP01000016">
    <property type="protein sequence ID" value="GGE01593.1"/>
    <property type="molecule type" value="Genomic_DNA"/>
</dbReference>
<reference evidence="2" key="1">
    <citation type="journal article" date="2014" name="Int. J. Syst. Evol. Microbiol.">
        <title>Complete genome sequence of Corynebacterium casei LMG S-19264T (=DSM 44701T), isolated from a smear-ripened cheese.</title>
        <authorList>
            <consortium name="US DOE Joint Genome Institute (JGI-PGF)"/>
            <person name="Walter F."/>
            <person name="Albersmeier A."/>
            <person name="Kalinowski J."/>
            <person name="Ruckert C."/>
        </authorList>
    </citation>
    <scope>NUCLEOTIDE SEQUENCE</scope>
    <source>
        <strain evidence="2">CGMCC 1.15178</strain>
    </source>
</reference>
<accession>A0A916ZL63</accession>
<evidence type="ECO:0000256" key="1">
    <source>
        <dbReference type="SAM" id="Phobius"/>
    </source>
</evidence>
<keyword evidence="1" id="KW-0472">Membrane</keyword>
<feature type="transmembrane region" description="Helical" evidence="1">
    <location>
        <begin position="20"/>
        <end position="37"/>
    </location>
</feature>
<keyword evidence="3" id="KW-1185">Reference proteome</keyword>
<dbReference type="Pfam" id="PF08680">
    <property type="entry name" value="DUF1779"/>
    <property type="match status" value="1"/>
</dbReference>
<evidence type="ECO:0008006" key="4">
    <source>
        <dbReference type="Google" id="ProtNLM"/>
    </source>
</evidence>
<keyword evidence="1" id="KW-0812">Transmembrane</keyword>
<dbReference type="Gene3D" id="3.30.360.40">
    <property type="entry name" value="YwmB-like"/>
    <property type="match status" value="1"/>
</dbReference>
<evidence type="ECO:0000313" key="2">
    <source>
        <dbReference type="EMBL" id="GGE01593.1"/>
    </source>
</evidence>
<gene>
    <name evidence="2" type="ORF">GCM10010911_70640</name>
</gene>
<comment type="caution">
    <text evidence="2">The sequence shown here is derived from an EMBL/GenBank/DDBJ whole genome shotgun (WGS) entry which is preliminary data.</text>
</comment>
<dbReference type="RefSeq" id="WP_189000657.1">
    <property type="nucleotide sequence ID" value="NZ_BMHP01000016.1"/>
</dbReference>
<dbReference type="AlphaFoldDB" id="A0A916ZL63"/>